<proteinExistence type="inferred from homology"/>
<feature type="domain" description="Large ribosomal subunit protein bL25 L25" evidence="6">
    <location>
        <begin position="5"/>
        <end position="89"/>
    </location>
</feature>
<evidence type="ECO:0000256" key="3">
    <source>
        <dbReference type="ARBA" id="ARBA00022980"/>
    </source>
</evidence>
<keyword evidence="3 5" id="KW-0689">Ribosomal protein</keyword>
<dbReference type="eggNOG" id="COG1825">
    <property type="taxonomic scope" value="Bacteria"/>
</dbReference>
<dbReference type="EMBL" id="CP006905">
    <property type="protein sequence ID" value="AIY84782.1"/>
    <property type="molecule type" value="Genomic_DNA"/>
</dbReference>
<protein>
    <recommendedName>
        <fullName evidence="5">Large ribosomal subunit protein bL25</fullName>
    </recommendedName>
    <alternativeName>
        <fullName evidence="5">General stress protein CTC</fullName>
    </alternativeName>
</protein>
<dbReference type="PANTHER" id="PTHR33284:SF1">
    <property type="entry name" value="RIBOSOMAL PROTEIN L25_GLN-TRNA SYNTHETASE, ANTI-CODON-BINDING DOMAIN-CONTAINING PROTEIN"/>
    <property type="match status" value="1"/>
</dbReference>
<comment type="function">
    <text evidence="5">This is one of the proteins that binds to the 5S RNA in the ribosome where it forms part of the central protuberance.</text>
</comment>
<dbReference type="Proteomes" id="UP000030635">
    <property type="component" value="Chromosome"/>
</dbReference>
<dbReference type="Pfam" id="PF01386">
    <property type="entry name" value="Ribosomal_L25p"/>
    <property type="match status" value="1"/>
</dbReference>
<evidence type="ECO:0000259" key="6">
    <source>
        <dbReference type="Pfam" id="PF01386"/>
    </source>
</evidence>
<dbReference type="InterPro" id="IPR011035">
    <property type="entry name" value="Ribosomal_bL25/Gln-tRNA_synth"/>
</dbReference>
<accession>A0A0A7FYW1</accession>
<gene>
    <name evidence="5" type="primary">rplY</name>
    <name evidence="5" type="synonym">ctc</name>
    <name evidence="8" type="ORF">U729_2883</name>
</gene>
<evidence type="ECO:0000259" key="7">
    <source>
        <dbReference type="Pfam" id="PF14693"/>
    </source>
</evidence>
<dbReference type="RefSeq" id="WP_039316202.1">
    <property type="nucleotide sequence ID" value="NZ_CP006905.1"/>
</dbReference>
<name>A0A0A7FYW1_9CLOT</name>
<keyword evidence="4 5" id="KW-0687">Ribonucleoprotein</keyword>
<keyword evidence="9" id="KW-1185">Reference proteome</keyword>
<dbReference type="SUPFAM" id="SSF50715">
    <property type="entry name" value="Ribosomal protein L25-like"/>
    <property type="match status" value="1"/>
</dbReference>
<dbReference type="Gene3D" id="2.40.240.10">
    <property type="entry name" value="Ribosomal Protein L25, Chain P"/>
    <property type="match status" value="1"/>
</dbReference>
<comment type="subunit">
    <text evidence="5">Part of the 50S ribosomal subunit; part of the 5S rRNA/L5/L18/L25 subcomplex. Contacts the 5S rRNA. Binds to the 5S rRNA independently of L5 and L18.</text>
</comment>
<dbReference type="NCBIfam" id="TIGR00731">
    <property type="entry name" value="bL25_bact_ctc"/>
    <property type="match status" value="1"/>
</dbReference>
<evidence type="ECO:0000256" key="1">
    <source>
        <dbReference type="ARBA" id="ARBA00022730"/>
    </source>
</evidence>
<evidence type="ECO:0000256" key="4">
    <source>
        <dbReference type="ARBA" id="ARBA00023274"/>
    </source>
</evidence>
<dbReference type="HAMAP" id="MF_01334">
    <property type="entry name" value="Ribosomal_bL25_CTC"/>
    <property type="match status" value="1"/>
</dbReference>
<reference evidence="8 9" key="1">
    <citation type="journal article" date="2015" name="Infect. Genet. Evol.">
        <title>Genomic sequences of six botulinum neurotoxin-producing strains representing three clostridial species illustrate the mobility and diversity of botulinum neurotoxin genes.</title>
        <authorList>
            <person name="Smith T.J."/>
            <person name="Hill K.K."/>
            <person name="Xie G."/>
            <person name="Foley B.T."/>
            <person name="Williamson C.H."/>
            <person name="Foster J.T."/>
            <person name="Johnson S.L."/>
            <person name="Chertkov O."/>
            <person name="Teshima H."/>
            <person name="Gibbons H.S."/>
            <person name="Johnsky L.A."/>
            <person name="Karavis M.A."/>
            <person name="Smith L.A."/>
        </authorList>
    </citation>
    <scope>NUCLEOTIDE SEQUENCE [LARGE SCALE GENOMIC DNA]</scope>
    <source>
        <strain evidence="8">Sullivan</strain>
    </source>
</reference>
<dbReference type="GO" id="GO:0008097">
    <property type="term" value="F:5S rRNA binding"/>
    <property type="evidence" value="ECO:0007669"/>
    <property type="project" value="InterPro"/>
</dbReference>
<dbReference type="InterPro" id="IPR029751">
    <property type="entry name" value="Ribosomal_L25_dom"/>
</dbReference>
<dbReference type="HOGENOM" id="CLU_075939_2_2_9"/>
<dbReference type="GO" id="GO:0003735">
    <property type="term" value="F:structural constituent of ribosome"/>
    <property type="evidence" value="ECO:0007669"/>
    <property type="project" value="InterPro"/>
</dbReference>
<evidence type="ECO:0000313" key="8">
    <source>
        <dbReference type="EMBL" id="AIY84782.1"/>
    </source>
</evidence>
<dbReference type="InterPro" id="IPR020056">
    <property type="entry name" value="Rbsml_bL25/Gln-tRNA_synth_N"/>
</dbReference>
<organism evidence="8 9">
    <name type="scientific">Clostridium baratii str. Sullivan</name>
    <dbReference type="NCBI Taxonomy" id="1415775"/>
    <lineage>
        <taxon>Bacteria</taxon>
        <taxon>Bacillati</taxon>
        <taxon>Bacillota</taxon>
        <taxon>Clostridia</taxon>
        <taxon>Eubacteriales</taxon>
        <taxon>Clostridiaceae</taxon>
        <taxon>Clostridium</taxon>
    </lineage>
</organism>
<dbReference type="Pfam" id="PF14693">
    <property type="entry name" value="Ribosomal_TL5_C"/>
    <property type="match status" value="1"/>
</dbReference>
<dbReference type="InterPro" id="IPR037121">
    <property type="entry name" value="Ribosomal_bL25_C"/>
</dbReference>
<dbReference type="GO" id="GO:0006412">
    <property type="term" value="P:translation"/>
    <property type="evidence" value="ECO:0007669"/>
    <property type="project" value="UniProtKB-UniRule"/>
</dbReference>
<dbReference type="GO" id="GO:0022625">
    <property type="term" value="C:cytosolic large ribosomal subunit"/>
    <property type="evidence" value="ECO:0007669"/>
    <property type="project" value="TreeGrafter"/>
</dbReference>
<dbReference type="KEGG" id="cbv:U729_2883"/>
<dbReference type="InterPro" id="IPR001021">
    <property type="entry name" value="Ribosomal_bL25_long"/>
</dbReference>
<feature type="domain" description="Large ribosomal subunit protein bL25 beta" evidence="7">
    <location>
        <begin position="97"/>
        <end position="178"/>
    </location>
</feature>
<evidence type="ECO:0000256" key="2">
    <source>
        <dbReference type="ARBA" id="ARBA00022884"/>
    </source>
</evidence>
<dbReference type="STRING" id="1561.NPD11_144"/>
<evidence type="ECO:0000313" key="9">
    <source>
        <dbReference type="Proteomes" id="UP000030635"/>
    </source>
</evidence>
<comment type="similarity">
    <text evidence="5">Belongs to the bacterial ribosomal protein bL25 family. CTC subfamily.</text>
</comment>
<evidence type="ECO:0000256" key="5">
    <source>
        <dbReference type="HAMAP-Rule" id="MF_01334"/>
    </source>
</evidence>
<dbReference type="OrthoDB" id="9790002at2"/>
<dbReference type="AlphaFoldDB" id="A0A0A7FYW1"/>
<dbReference type="InterPro" id="IPR020930">
    <property type="entry name" value="Ribosomal_uL5_bac-type"/>
</dbReference>
<keyword evidence="2 5" id="KW-0694">RNA-binding</keyword>
<dbReference type="InterPro" id="IPR020057">
    <property type="entry name" value="Ribosomal_bL25_b-dom"/>
</dbReference>
<dbReference type="Gene3D" id="2.170.120.20">
    <property type="entry name" value="Ribosomal protein L25, beta domain"/>
    <property type="match status" value="1"/>
</dbReference>
<dbReference type="PANTHER" id="PTHR33284">
    <property type="entry name" value="RIBOSOMAL PROTEIN L25/GLN-TRNA SYNTHETASE, ANTI-CODON-BINDING DOMAIN-CONTAINING PROTEIN"/>
    <property type="match status" value="1"/>
</dbReference>
<dbReference type="CDD" id="cd00495">
    <property type="entry name" value="Ribosomal_L25_TL5_CTC"/>
    <property type="match status" value="1"/>
</dbReference>
<sequence>MGELRIKERNKVNHGGRKARAKGLVPGVLYGKNINNFMFEISSLELDREVCNVGEHGILNVEFNGDSKQVLIKEVQREPVNHEIIHIDLEMIAKGEKIETEVPIQYIGEKLLTKKGAVLQKEKDSVKVSCDSASLPKSVKLDVSRGINGSVYRLDDIEVASEISILEDLNSVVASISNEKKLVAELVEQELAPVQKITKDKYTKND</sequence>
<keyword evidence="1 5" id="KW-0699">rRNA-binding</keyword>